<reference evidence="2" key="2">
    <citation type="journal article" date="2022" name="Curr. Genet.">
        <title>Suggestion for a new bacteriophage genus for the Klebsiella pneumoniae phage vB_KpnS-Carvaje.</title>
        <authorList>
            <person name="Sousa J.C."/>
            <person name="Sillankorva S."/>
            <person name="Faustino A."/>
            <person name="Carvalho C.M."/>
        </authorList>
    </citation>
    <scope>NUCLEOTIDE SEQUENCE</scope>
</reference>
<name>A0AAE9CJW9_9CAUD</name>
<evidence type="ECO:0000256" key="1">
    <source>
        <dbReference type="SAM" id="MobiDB-lite"/>
    </source>
</evidence>
<dbReference type="EMBL" id="OL604152">
    <property type="protein sequence ID" value="UJQ43983.1"/>
    <property type="molecule type" value="Genomic_DNA"/>
</dbReference>
<gene>
    <name evidence="2" type="ORF">vBKpnSCarvaje_0019</name>
</gene>
<organism evidence="2 3">
    <name type="scientific">Klebsiella phage vB_KpnS-Carvaje</name>
    <dbReference type="NCBI Taxonomy" id="2900314"/>
    <lineage>
        <taxon>Viruses</taxon>
        <taxon>Duplodnaviria</taxon>
        <taxon>Heunggongvirae</taxon>
        <taxon>Uroviricota</taxon>
        <taxon>Caudoviricetes</taxon>
        <taxon>Carvajevirus</taxon>
        <taxon>Carvajevirus carvaje</taxon>
    </lineage>
</organism>
<reference evidence="2" key="1">
    <citation type="submission" date="2021-11" db="EMBL/GenBank/DDBJ databases">
        <authorList>
            <person name="Sousa J."/>
            <person name="Sillankorva S."/>
            <person name="Faustino A."/>
            <person name="Carvalho C."/>
        </authorList>
    </citation>
    <scope>NUCLEOTIDE SEQUENCE</scope>
</reference>
<sequence>MNPRNKHPLAENSRGDHFERRKAEIKRLMAAGHTKKRAQQIAKDKGF</sequence>
<feature type="region of interest" description="Disordered" evidence="1">
    <location>
        <begin position="1"/>
        <end position="20"/>
    </location>
</feature>
<proteinExistence type="predicted"/>
<protein>
    <submittedName>
        <fullName evidence="2">Uncharacterized protein</fullName>
    </submittedName>
</protein>
<evidence type="ECO:0000313" key="2">
    <source>
        <dbReference type="EMBL" id="UJQ43983.1"/>
    </source>
</evidence>
<accession>A0AAE9CJW9</accession>
<dbReference type="Proteomes" id="UP000829649">
    <property type="component" value="Segment"/>
</dbReference>
<evidence type="ECO:0000313" key="3">
    <source>
        <dbReference type="Proteomes" id="UP000829649"/>
    </source>
</evidence>
<keyword evidence="3" id="KW-1185">Reference proteome</keyword>